<sequence length="573" mass="63885">MCGIHGVISTVPIPNISSELRNALSNRGPDHSGQTSRELHLPNGDSIIHLNFTSTVLALRGDHVAKQPLESSATGSVLCWNGEAWRIDGQPIGSENDGELILAKLDATDSSSSESRESHILNIIRSIDGPFAFLFYDAQFKRLYFGRDRLGRRSLLINQAEDGNSISFSSIADISAAGWKEVEADGVYALNLESRIATSHDFKLDTRIARYEWLSSPRGDNMVPSIGSFNMALPPQEHKLDFGSVSVEMLRYWLCESLKLRVLNIPEPPSPLSDADVRLAILFSGGLDCTVLARLAHDLVPSSQGIDLINVAFENPRQVAVDKTVRRTQPYLPVTDVYEACPDRITGRKAFAELRSICPDRHWRFIAVNVPYEEALSHKSRVVSLMYPHNTEMDLSIAFALYFAARGIGNSYTHSCEWEPDPPSITSPARVLLSGLGADELFGGYSRHEAAFKNGGYARLVEELMLDISRIGQRNLGRDDRIMAHWGKEVRFPYLDEELVRFAISSPIWEKCDFQHQFHPAVIDPAKRILRLLADELGLKAIAREKKRAIQFGSRTAKMESRTSRVRGTTTIT</sequence>
<organism evidence="1 2">
    <name type="scientific">Hypoxylon rubiginosum</name>
    <dbReference type="NCBI Taxonomy" id="110542"/>
    <lineage>
        <taxon>Eukaryota</taxon>
        <taxon>Fungi</taxon>
        <taxon>Dikarya</taxon>
        <taxon>Ascomycota</taxon>
        <taxon>Pezizomycotina</taxon>
        <taxon>Sordariomycetes</taxon>
        <taxon>Xylariomycetidae</taxon>
        <taxon>Xylariales</taxon>
        <taxon>Hypoxylaceae</taxon>
        <taxon>Hypoxylon</taxon>
    </lineage>
</organism>
<protein>
    <submittedName>
        <fullName evidence="1">Asparagine synthase-domain-containing protein</fullName>
    </submittedName>
</protein>
<proteinExistence type="predicted"/>
<gene>
    <name evidence="1" type="ORF">F4821DRAFT_236867</name>
</gene>
<keyword evidence="2" id="KW-1185">Reference proteome</keyword>
<dbReference type="Proteomes" id="UP001497680">
    <property type="component" value="Unassembled WGS sequence"/>
</dbReference>
<evidence type="ECO:0000313" key="1">
    <source>
        <dbReference type="EMBL" id="KAI6087018.1"/>
    </source>
</evidence>
<comment type="caution">
    <text evidence="1">The sequence shown here is derived from an EMBL/GenBank/DDBJ whole genome shotgun (WGS) entry which is preliminary data.</text>
</comment>
<accession>A0ACC0D2Z7</accession>
<evidence type="ECO:0000313" key="2">
    <source>
        <dbReference type="Proteomes" id="UP001497680"/>
    </source>
</evidence>
<dbReference type="EMBL" id="MU394310">
    <property type="protein sequence ID" value="KAI6087018.1"/>
    <property type="molecule type" value="Genomic_DNA"/>
</dbReference>
<reference evidence="1 2" key="1">
    <citation type="journal article" date="2022" name="New Phytol.">
        <title>Ecological generalism drives hyperdiversity of secondary metabolite gene clusters in xylarialean endophytes.</title>
        <authorList>
            <person name="Franco M.E.E."/>
            <person name="Wisecaver J.H."/>
            <person name="Arnold A.E."/>
            <person name="Ju Y.M."/>
            <person name="Slot J.C."/>
            <person name="Ahrendt S."/>
            <person name="Moore L.P."/>
            <person name="Eastman K.E."/>
            <person name="Scott K."/>
            <person name="Konkel Z."/>
            <person name="Mondo S.J."/>
            <person name="Kuo A."/>
            <person name="Hayes R.D."/>
            <person name="Haridas S."/>
            <person name="Andreopoulos B."/>
            <person name="Riley R."/>
            <person name="LaButti K."/>
            <person name="Pangilinan J."/>
            <person name="Lipzen A."/>
            <person name="Amirebrahimi M."/>
            <person name="Yan J."/>
            <person name="Adam C."/>
            <person name="Keymanesh K."/>
            <person name="Ng V."/>
            <person name="Louie K."/>
            <person name="Northen T."/>
            <person name="Drula E."/>
            <person name="Henrissat B."/>
            <person name="Hsieh H.M."/>
            <person name="Youens-Clark K."/>
            <person name="Lutzoni F."/>
            <person name="Miadlikowska J."/>
            <person name="Eastwood D.C."/>
            <person name="Hamelin R.C."/>
            <person name="Grigoriev I.V."/>
            <person name="U'Ren J.M."/>
        </authorList>
    </citation>
    <scope>NUCLEOTIDE SEQUENCE [LARGE SCALE GENOMIC DNA]</scope>
    <source>
        <strain evidence="1 2">ER1909</strain>
    </source>
</reference>
<name>A0ACC0D2Z7_9PEZI</name>